<feature type="domain" description="RsdA/BaiN/AoA(So)-like insert" evidence="2">
    <location>
        <begin position="176"/>
        <end position="255"/>
    </location>
</feature>
<dbReference type="Gene3D" id="3.50.50.60">
    <property type="entry name" value="FAD/NAD(P)-binding domain"/>
    <property type="match status" value="2"/>
</dbReference>
<dbReference type="SUPFAM" id="SSF160996">
    <property type="entry name" value="HI0933 insert domain-like"/>
    <property type="match status" value="1"/>
</dbReference>
<gene>
    <name evidence="3" type="ORF">IAD46_00680</name>
</gene>
<name>A0A9D1KJQ8_9MOLU</name>
<sequence length="367" mass="41018">MNVAIIGGGACGLLLGSYLQRQKIQYTIFEKRECGRKLLASGNGKANLANRKVTLEDYHHHRLAYDIVTSYREKLWAYFKTLGLYTKEDEEGRIYPFSESSQTVLDCLFRPPLKVLKNLSVDSIQKISGRYYINSIYGPFDYVVCASGSVASFVMKKQQGYYDYLKSLKVKMTELRPSLVGFQTSLDLTKIAGTRAKATVTLKQKERIIHRESGEIIFKKDGISGICILNLSSYYAHLKDQSGCTVHVDLLSGLDIRISKPDDLVGLFHPKLVLFFNNHPEILPSVHDFVLPVTGVYDFEFAQVVCGGVETDQLNPDLSLIRDPHLFFGGEVLAVDGLCGGYNLMFAFCCALKIGETLCSIKSMPSK</sequence>
<dbReference type="InterPro" id="IPR055178">
    <property type="entry name" value="RsdA/BaiN/AoA(So)-like_dom"/>
</dbReference>
<dbReference type="AlphaFoldDB" id="A0A9D1KJQ8"/>
<dbReference type="PANTHER" id="PTHR42887">
    <property type="entry name" value="OS12G0638800 PROTEIN"/>
    <property type="match status" value="1"/>
</dbReference>
<dbReference type="EMBL" id="DVLF01000024">
    <property type="protein sequence ID" value="HIT49519.1"/>
    <property type="molecule type" value="Genomic_DNA"/>
</dbReference>
<dbReference type="Proteomes" id="UP000886758">
    <property type="component" value="Unassembled WGS sequence"/>
</dbReference>
<reference evidence="3" key="1">
    <citation type="submission" date="2020-10" db="EMBL/GenBank/DDBJ databases">
        <authorList>
            <person name="Gilroy R."/>
        </authorList>
    </citation>
    <scope>NUCLEOTIDE SEQUENCE</scope>
    <source>
        <strain evidence="3">ChiW17-6978</strain>
    </source>
</reference>
<dbReference type="SUPFAM" id="SSF51905">
    <property type="entry name" value="FAD/NAD(P)-binding domain"/>
    <property type="match status" value="1"/>
</dbReference>
<dbReference type="InterPro" id="IPR004792">
    <property type="entry name" value="BaiN-like"/>
</dbReference>
<reference evidence="3" key="2">
    <citation type="journal article" date="2021" name="PeerJ">
        <title>Extensive microbial diversity within the chicken gut microbiome revealed by metagenomics and culture.</title>
        <authorList>
            <person name="Gilroy R."/>
            <person name="Ravi A."/>
            <person name="Getino M."/>
            <person name="Pursley I."/>
            <person name="Horton D.L."/>
            <person name="Alikhan N.F."/>
            <person name="Baker D."/>
            <person name="Gharbi K."/>
            <person name="Hall N."/>
            <person name="Watson M."/>
            <person name="Adriaenssens E.M."/>
            <person name="Foster-Nyarko E."/>
            <person name="Jarju S."/>
            <person name="Secka A."/>
            <person name="Antonio M."/>
            <person name="Oren A."/>
            <person name="Chaudhuri R.R."/>
            <person name="La Ragione R."/>
            <person name="Hildebrand F."/>
            <person name="Pallen M.J."/>
        </authorList>
    </citation>
    <scope>NUCLEOTIDE SEQUENCE</scope>
    <source>
        <strain evidence="3">ChiW17-6978</strain>
    </source>
</reference>
<accession>A0A9D1KJQ8</accession>
<proteinExistence type="predicted"/>
<dbReference type="Pfam" id="PF22780">
    <property type="entry name" value="HI0933_like_1st"/>
    <property type="match status" value="1"/>
</dbReference>
<dbReference type="InterPro" id="IPR057661">
    <property type="entry name" value="RsdA/BaiN/AoA(So)_Rossmann"/>
</dbReference>
<evidence type="ECO:0000313" key="4">
    <source>
        <dbReference type="Proteomes" id="UP000886758"/>
    </source>
</evidence>
<evidence type="ECO:0000259" key="2">
    <source>
        <dbReference type="Pfam" id="PF22780"/>
    </source>
</evidence>
<dbReference type="Gene3D" id="2.40.30.10">
    <property type="entry name" value="Translation factors"/>
    <property type="match status" value="2"/>
</dbReference>
<comment type="caution">
    <text evidence="3">The sequence shown here is derived from an EMBL/GenBank/DDBJ whole genome shotgun (WGS) entry which is preliminary data.</text>
</comment>
<evidence type="ECO:0000259" key="1">
    <source>
        <dbReference type="Pfam" id="PF03486"/>
    </source>
</evidence>
<feature type="domain" description="RsdA/BaiN/AoA(So)-like Rossmann fold-like" evidence="1">
    <location>
        <begin position="2"/>
        <end position="356"/>
    </location>
</feature>
<dbReference type="PANTHER" id="PTHR42887:SF2">
    <property type="entry name" value="OS12G0638800 PROTEIN"/>
    <property type="match status" value="1"/>
</dbReference>
<dbReference type="InterPro" id="IPR036188">
    <property type="entry name" value="FAD/NAD-bd_sf"/>
</dbReference>
<evidence type="ECO:0000313" key="3">
    <source>
        <dbReference type="EMBL" id="HIT49519.1"/>
    </source>
</evidence>
<protein>
    <submittedName>
        <fullName evidence="3">NAD(P)/FAD-dependent oxidoreductase</fullName>
    </submittedName>
</protein>
<dbReference type="Pfam" id="PF03486">
    <property type="entry name" value="HI0933_like"/>
    <property type="match status" value="1"/>
</dbReference>
<organism evidence="3 4">
    <name type="scientific">Candidatus Pelethenecus faecipullorum</name>
    <dbReference type="NCBI Taxonomy" id="2840900"/>
    <lineage>
        <taxon>Bacteria</taxon>
        <taxon>Bacillati</taxon>
        <taxon>Mycoplasmatota</taxon>
        <taxon>Mollicutes</taxon>
        <taxon>Candidatus Pelethenecus</taxon>
    </lineage>
</organism>